<dbReference type="InterPro" id="IPR042529">
    <property type="entry name" value="IF_2B-like_C"/>
</dbReference>
<dbReference type="SUPFAM" id="SSF100950">
    <property type="entry name" value="NagB/RpiA/CoA transferase-like"/>
    <property type="match status" value="1"/>
</dbReference>
<evidence type="ECO:0000313" key="3">
    <source>
        <dbReference type="EMBL" id="HIH69883.1"/>
    </source>
</evidence>
<dbReference type="Gene3D" id="3.40.50.10470">
    <property type="entry name" value="Translation initiation factor eif-2b, domain 2"/>
    <property type="match status" value="1"/>
</dbReference>
<dbReference type="FunFam" id="1.20.120.420:FF:000003">
    <property type="entry name" value="Methylthioribose-1-phosphate isomerase"/>
    <property type="match status" value="1"/>
</dbReference>
<gene>
    <name evidence="3" type="ORF">HA299_04600</name>
</gene>
<dbReference type="InterPro" id="IPR027363">
    <property type="entry name" value="M1Pi_N"/>
</dbReference>
<dbReference type="PANTHER" id="PTHR43475:SF1">
    <property type="entry name" value="METHYLTHIORIBOSE-1-PHOSPHATE ISOMERASE"/>
    <property type="match status" value="1"/>
</dbReference>
<evidence type="ECO:0000313" key="4">
    <source>
        <dbReference type="Proteomes" id="UP000600363"/>
    </source>
</evidence>
<comment type="caution">
    <text evidence="3">The sequence shown here is derived from an EMBL/GenBank/DDBJ whole genome shotgun (WGS) entry which is preliminary data.</text>
</comment>
<comment type="catalytic activity">
    <reaction evidence="2">
        <text>5-(methylsulfanyl)-alpha-D-ribose 1-phosphate = 5-(methylsulfanyl)-D-ribulose 1-phosphate</text>
        <dbReference type="Rhea" id="RHEA:19989"/>
        <dbReference type="ChEBI" id="CHEBI:58533"/>
        <dbReference type="ChEBI" id="CHEBI:58548"/>
        <dbReference type="EC" id="5.3.1.23"/>
    </reaction>
</comment>
<dbReference type="EC" id="5.3.1.23" evidence="2"/>
<organism evidence="3 4">
    <name type="scientific">Methermicoccus shengliensis</name>
    <dbReference type="NCBI Taxonomy" id="660064"/>
    <lineage>
        <taxon>Archaea</taxon>
        <taxon>Methanobacteriati</taxon>
        <taxon>Methanobacteriota</taxon>
        <taxon>Stenosarchaea group</taxon>
        <taxon>Methanomicrobia</taxon>
        <taxon>Methanosarcinales</taxon>
        <taxon>Methermicoccaceae</taxon>
        <taxon>Methermicoccus</taxon>
    </lineage>
</organism>
<dbReference type="Proteomes" id="UP000600363">
    <property type="component" value="Unassembled WGS sequence"/>
</dbReference>
<dbReference type="HAMAP" id="MF_01678">
    <property type="entry name" value="Salvage_MtnA"/>
    <property type="match status" value="1"/>
</dbReference>
<name>A0A832RT26_9EURY</name>
<feature type="active site" description="Proton donor" evidence="2">
    <location>
        <position position="234"/>
    </location>
</feature>
<dbReference type="InterPro" id="IPR005251">
    <property type="entry name" value="IF-M1Pi"/>
</dbReference>
<keyword evidence="1 2" id="KW-0413">Isomerase</keyword>
<feature type="binding site" evidence="2">
    <location>
        <position position="87"/>
    </location>
    <ligand>
        <name>substrate</name>
    </ligand>
</feature>
<dbReference type="GO" id="GO:0046523">
    <property type="term" value="F:S-methyl-5-thioribose-1-phosphate isomerase activity"/>
    <property type="evidence" value="ECO:0007669"/>
    <property type="project" value="UniProtKB-UniRule"/>
</dbReference>
<dbReference type="PANTHER" id="PTHR43475">
    <property type="entry name" value="METHYLTHIORIBOSE-1-PHOSPHATE ISOMERASE"/>
    <property type="match status" value="1"/>
</dbReference>
<dbReference type="RefSeq" id="WP_042686538.1">
    <property type="nucleotide sequence ID" value="NZ_DUIH01000014.1"/>
</dbReference>
<comment type="function">
    <text evidence="2">Catalyzes the interconversion of methylthioribose-1-phosphate (MTR-1-P) into methylthioribulose-1-phosphate (MTRu-1-P).</text>
</comment>
<dbReference type="NCBIfam" id="NF004326">
    <property type="entry name" value="PRK05720.1"/>
    <property type="match status" value="1"/>
</dbReference>
<reference evidence="3" key="1">
    <citation type="journal article" date="2020" name="bioRxiv">
        <title>A rank-normalized archaeal taxonomy based on genome phylogeny resolves widespread incomplete and uneven classifications.</title>
        <authorList>
            <person name="Rinke C."/>
            <person name="Chuvochina M."/>
            <person name="Mussig A.J."/>
            <person name="Chaumeil P.-A."/>
            <person name="Waite D.W."/>
            <person name="Whitman W.B."/>
            <person name="Parks D.H."/>
            <person name="Hugenholtz P."/>
        </authorList>
    </citation>
    <scope>NUCLEOTIDE SEQUENCE</scope>
    <source>
        <strain evidence="3">UBA12518</strain>
    </source>
</reference>
<dbReference type="EMBL" id="DUIH01000014">
    <property type="protein sequence ID" value="HIH69883.1"/>
    <property type="molecule type" value="Genomic_DNA"/>
</dbReference>
<keyword evidence="2" id="KW-0486">Methionine biosynthesis</keyword>
<evidence type="ECO:0000256" key="1">
    <source>
        <dbReference type="ARBA" id="ARBA00023235"/>
    </source>
</evidence>
<dbReference type="InterPro" id="IPR037171">
    <property type="entry name" value="NagB/RpiA_transferase-like"/>
</dbReference>
<dbReference type="InterPro" id="IPR011559">
    <property type="entry name" value="Initiation_fac_2B_a/b/d"/>
</dbReference>
<comment type="similarity">
    <text evidence="2">Belongs to the EIF-2B alpha/beta/delta subunits family. MtnA subfamily.</text>
</comment>
<dbReference type="Gene3D" id="1.20.120.420">
    <property type="entry name" value="translation initiation factor eif-2b, domain 1"/>
    <property type="match status" value="1"/>
</dbReference>
<feature type="binding site" evidence="2">
    <location>
        <begin position="44"/>
        <end position="46"/>
    </location>
    <ligand>
        <name>substrate</name>
    </ligand>
</feature>
<accession>A0A832RT26</accession>
<dbReference type="AlphaFoldDB" id="A0A832RT26"/>
<feature type="binding site" evidence="2">
    <location>
        <position position="193"/>
    </location>
    <ligand>
        <name>substrate</name>
    </ligand>
</feature>
<dbReference type="NCBIfam" id="TIGR00524">
    <property type="entry name" value="eIF-2B_rel"/>
    <property type="match status" value="1"/>
</dbReference>
<dbReference type="FunFam" id="3.40.50.10470:FF:000006">
    <property type="entry name" value="Methylthioribose-1-phosphate isomerase"/>
    <property type="match status" value="1"/>
</dbReference>
<dbReference type="InterPro" id="IPR000649">
    <property type="entry name" value="IF-2B-related"/>
</dbReference>
<dbReference type="GO" id="GO:0019509">
    <property type="term" value="P:L-methionine salvage from methylthioadenosine"/>
    <property type="evidence" value="ECO:0007669"/>
    <property type="project" value="UniProtKB-UniRule"/>
</dbReference>
<feature type="site" description="Transition state stabilizer" evidence="2">
    <location>
        <position position="153"/>
    </location>
</feature>
<evidence type="ECO:0000256" key="2">
    <source>
        <dbReference type="HAMAP-Rule" id="MF_01678"/>
    </source>
</evidence>
<keyword evidence="2" id="KW-0028">Amino-acid biosynthesis</keyword>
<dbReference type="NCBIfam" id="TIGR00512">
    <property type="entry name" value="salvage_mtnA"/>
    <property type="match status" value="1"/>
</dbReference>
<sequence length="337" mass="37090">MRTIWWEDGHIALIDQTLLPEKLEIKRISTLPELCEAIRMLRVRGAPALGAAGAYGIALACTSSRAKSTEEMLDDVQGAAQQLKRTRPTAKNLFWAIDRMLEKISRASNVEDMRTAAVCEAEAIAEEDVEINRRIGRNGAELLEDGDVVLTHCNAGALACVDWGTALGIIRWAVREQGKAVQVVACETRPLHQGSRLTTWELMRDGIEVMLICDSAACSLMRSGRITKVLVGADRITKDAVFNKIGTYMHSVCAKAHNIPFYVAAPLSTFDWESGEQDIEVELRGAEEIIYCGKKMLAPQGAKVYNPAFDATPMENVSAIITERGVLHPPLRMEDVV</sequence>
<feature type="binding site" evidence="2">
    <location>
        <begin position="243"/>
        <end position="244"/>
    </location>
    <ligand>
        <name>substrate</name>
    </ligand>
</feature>
<protein>
    <recommendedName>
        <fullName evidence="2">Putative methylthioribose-1-phosphate isomerase</fullName>
        <shortName evidence="2">M1Pi</shortName>
        <shortName evidence="2">MTR-1-P isomerase</shortName>
        <ecNumber evidence="2">5.3.1.23</ecNumber>
    </recommendedName>
    <alternativeName>
        <fullName evidence="2">MTNA-like protein</fullName>
        <shortName evidence="2">aMTNA</shortName>
    </alternativeName>
    <alternativeName>
        <fullName evidence="2">S-methyl-5-thioribose-1-phosphate isomerase</fullName>
    </alternativeName>
</protein>
<proteinExistence type="inferred from homology"/>
<dbReference type="Pfam" id="PF01008">
    <property type="entry name" value="IF-2B"/>
    <property type="match status" value="1"/>
</dbReference>
<dbReference type="NCBIfam" id="NF004700">
    <property type="entry name" value="PRK06036.1"/>
    <property type="match status" value="1"/>
</dbReference>